<dbReference type="EMBL" id="GBXM01066509">
    <property type="protein sequence ID" value="JAH42068.1"/>
    <property type="molecule type" value="Transcribed_RNA"/>
</dbReference>
<name>A0A0E9SNG6_ANGAN</name>
<sequence>MLPAPTSKNRWSLRSVRFGFCLVGLIDSAI</sequence>
<protein>
    <submittedName>
        <fullName evidence="1">Uncharacterized protein</fullName>
    </submittedName>
</protein>
<dbReference type="AlphaFoldDB" id="A0A0E9SNG6"/>
<reference evidence="1" key="1">
    <citation type="submission" date="2014-11" db="EMBL/GenBank/DDBJ databases">
        <authorList>
            <person name="Amaro Gonzalez C."/>
        </authorList>
    </citation>
    <scope>NUCLEOTIDE SEQUENCE</scope>
</reference>
<organism evidence="1">
    <name type="scientific">Anguilla anguilla</name>
    <name type="common">European freshwater eel</name>
    <name type="synonym">Muraena anguilla</name>
    <dbReference type="NCBI Taxonomy" id="7936"/>
    <lineage>
        <taxon>Eukaryota</taxon>
        <taxon>Metazoa</taxon>
        <taxon>Chordata</taxon>
        <taxon>Craniata</taxon>
        <taxon>Vertebrata</taxon>
        <taxon>Euteleostomi</taxon>
        <taxon>Actinopterygii</taxon>
        <taxon>Neopterygii</taxon>
        <taxon>Teleostei</taxon>
        <taxon>Anguilliformes</taxon>
        <taxon>Anguillidae</taxon>
        <taxon>Anguilla</taxon>
    </lineage>
</organism>
<evidence type="ECO:0000313" key="1">
    <source>
        <dbReference type="EMBL" id="JAH42068.1"/>
    </source>
</evidence>
<reference evidence="1" key="2">
    <citation type="journal article" date="2015" name="Fish Shellfish Immunol.">
        <title>Early steps in the European eel (Anguilla anguilla)-Vibrio vulnificus interaction in the gills: Role of the RtxA13 toxin.</title>
        <authorList>
            <person name="Callol A."/>
            <person name="Pajuelo D."/>
            <person name="Ebbesson L."/>
            <person name="Teles M."/>
            <person name="MacKenzie S."/>
            <person name="Amaro C."/>
        </authorList>
    </citation>
    <scope>NUCLEOTIDE SEQUENCE</scope>
</reference>
<proteinExistence type="predicted"/>
<accession>A0A0E9SNG6</accession>